<dbReference type="AlphaFoldDB" id="A0A812JXS2"/>
<dbReference type="Proteomes" id="UP000604046">
    <property type="component" value="Unassembled WGS sequence"/>
</dbReference>
<evidence type="ECO:0000313" key="1">
    <source>
        <dbReference type="EMBL" id="CAE7218026.1"/>
    </source>
</evidence>
<accession>A0A812JXS2</accession>
<evidence type="ECO:0000313" key="2">
    <source>
        <dbReference type="Proteomes" id="UP000604046"/>
    </source>
</evidence>
<evidence type="ECO:0008006" key="3">
    <source>
        <dbReference type="Google" id="ProtNLM"/>
    </source>
</evidence>
<keyword evidence="2" id="KW-1185">Reference proteome</keyword>
<organism evidence="1 2">
    <name type="scientific">Symbiodinium natans</name>
    <dbReference type="NCBI Taxonomy" id="878477"/>
    <lineage>
        <taxon>Eukaryota</taxon>
        <taxon>Sar</taxon>
        <taxon>Alveolata</taxon>
        <taxon>Dinophyceae</taxon>
        <taxon>Suessiales</taxon>
        <taxon>Symbiodiniaceae</taxon>
        <taxon>Symbiodinium</taxon>
    </lineage>
</organism>
<reference evidence="1" key="1">
    <citation type="submission" date="2021-02" db="EMBL/GenBank/DDBJ databases">
        <authorList>
            <person name="Dougan E. K."/>
            <person name="Rhodes N."/>
            <person name="Thang M."/>
            <person name="Chan C."/>
        </authorList>
    </citation>
    <scope>NUCLEOTIDE SEQUENCE</scope>
</reference>
<dbReference type="SUPFAM" id="SSF56219">
    <property type="entry name" value="DNase I-like"/>
    <property type="match status" value="1"/>
</dbReference>
<dbReference type="EMBL" id="CAJNDS010000557">
    <property type="protein sequence ID" value="CAE7218026.1"/>
    <property type="molecule type" value="Genomic_DNA"/>
</dbReference>
<name>A0A812JXS2_9DINO</name>
<proteinExistence type="predicted"/>
<gene>
    <name evidence="1" type="ORF">SNAT2548_LOCUS7815</name>
</gene>
<sequence length="591" mass="65703">MARGLDALKCHAAGLQETRTNETGVSASGKYWVLSSPATPEGIGGCQIWLHRSQAVSYSAQRRQPGYWDRDSFSIVWAEPQLLVALAHAGGVKFCLVSGHAPVAAAPPDVRTKRWRSLAQALRLPPRGYAPILFLDANARFESSPTEPATTSSQPRCPNAWELLDLAAEFRLEVTHQFSHSGKRLISWHSVDHSPVAATFKARVTGAASKPKSRLCQQAVRTEYGLSVVRQALHTAPTIGWEVDATSHVEALHAHLQTFVSANLPPAPAPPRHPALTEATLEEVQRRRLQRLRLRALSQQERKAALLCVFRAWQGRRSPVEQFRRISAQVVDNVIELHWLNRRVRYCFQADKVQFIRTQTATAREAGPAAFAHLIRAVTRQGRRFKVPKVIPLLQTPTGPAVGRVEVTKQLGQHFARSHLLWLQARGLSGGVLFLDCKDAYYSVVRDLLTRGECCSLSAEQLQSRAALLFVYRKDQDAFVEEMLRADWAKALGLPTELHRLLAAQLHRTWFADGSPGFTLYATESGSAPGAPIADTIFAFLFSRFLNDVQATLRDKGLSPHLLQGFKPRHCTEAPTWADDVAILFQDRPMP</sequence>
<comment type="caution">
    <text evidence="1">The sequence shown here is derived from an EMBL/GenBank/DDBJ whole genome shotgun (WGS) entry which is preliminary data.</text>
</comment>
<protein>
    <recommendedName>
        <fullName evidence="3">Reverse transcriptase domain-containing protein</fullName>
    </recommendedName>
</protein>
<dbReference type="InterPro" id="IPR036691">
    <property type="entry name" value="Endo/exonu/phosph_ase_sf"/>
</dbReference>